<dbReference type="OrthoDB" id="7203637at2"/>
<dbReference type="RefSeq" id="WP_085446456.1">
    <property type="nucleotide sequence ID" value="NZ_LVJN01000021.1"/>
</dbReference>
<evidence type="ECO:0000313" key="4">
    <source>
        <dbReference type="Proteomes" id="UP000194003"/>
    </source>
</evidence>
<gene>
    <name evidence="3" type="ORF">MAIT1_00517</name>
</gene>
<comment type="caution">
    <text evidence="3">The sequence shown here is derived from an EMBL/GenBank/DDBJ whole genome shotgun (WGS) entry which is preliminary data.</text>
</comment>
<dbReference type="InterPro" id="IPR013830">
    <property type="entry name" value="SGNH_hydro"/>
</dbReference>
<keyword evidence="4" id="KW-1185">Reference proteome</keyword>
<proteinExistence type="predicted"/>
<dbReference type="SUPFAM" id="SSF52266">
    <property type="entry name" value="SGNH hydrolase"/>
    <property type="match status" value="1"/>
</dbReference>
<dbReference type="AlphaFoldDB" id="A0A1Y2K028"/>
<feature type="transmembrane region" description="Helical" evidence="1">
    <location>
        <begin position="7"/>
        <end position="30"/>
    </location>
</feature>
<dbReference type="CDD" id="cd00229">
    <property type="entry name" value="SGNH_hydrolase"/>
    <property type="match status" value="1"/>
</dbReference>
<organism evidence="3 4">
    <name type="scientific">Magnetofaba australis IT-1</name>
    <dbReference type="NCBI Taxonomy" id="1434232"/>
    <lineage>
        <taxon>Bacteria</taxon>
        <taxon>Pseudomonadati</taxon>
        <taxon>Pseudomonadota</taxon>
        <taxon>Magnetococcia</taxon>
        <taxon>Magnetococcales</taxon>
        <taxon>Magnetococcaceae</taxon>
        <taxon>Magnetofaba</taxon>
    </lineage>
</organism>
<accession>A0A1Y2K028</accession>
<dbReference type="GO" id="GO:0016788">
    <property type="term" value="F:hydrolase activity, acting on ester bonds"/>
    <property type="evidence" value="ECO:0007669"/>
    <property type="project" value="UniProtKB-ARBA"/>
</dbReference>
<dbReference type="Proteomes" id="UP000194003">
    <property type="component" value="Unassembled WGS sequence"/>
</dbReference>
<protein>
    <submittedName>
        <fullName evidence="3">Putative lysophospholipase L1-like esterase</fullName>
    </submittedName>
</protein>
<evidence type="ECO:0000256" key="1">
    <source>
        <dbReference type="SAM" id="Phobius"/>
    </source>
</evidence>
<evidence type="ECO:0000259" key="2">
    <source>
        <dbReference type="Pfam" id="PF13472"/>
    </source>
</evidence>
<name>A0A1Y2K028_9PROT</name>
<evidence type="ECO:0000313" key="3">
    <source>
        <dbReference type="EMBL" id="OSM00093.1"/>
    </source>
</evidence>
<feature type="domain" description="SGNH hydrolase-type esterase" evidence="2">
    <location>
        <begin position="91"/>
        <end position="364"/>
    </location>
</feature>
<sequence length="390" mass="44187">MTERGKNLLALAVGVIVSWMIAEVFLSLFFSQDIRVMGDKIRLRANYEMEIVNHGMPGVEDVIHHAKNSLGFRGPNPPAEDFDKKFKILTIGGSTTETYYISDGETWPDLVADELNAAFNNSIWLNNAGLDGHSTFGHRILLEDYVLQQIQPQLQGEKPDLALFFIGANDVGRKDLRDRLVINPTFEHDDFSWGVWLKAQLNKIADHSEVVSVTMNLLRNMRHRGAGLAHDHVDLTKLPQEDKPLDEKIVAEQLQRHAPFHRDYQKRVVELIELSRANGIEPVMMTQPALFGCGVDPVTGVDLATLKQGPIDGCLKWRILDGYNDVVRRVGKQHHVLVIDLAQQLPHSSGVFYDWYHFNREGSRQVAQIVTRQLQPLVGRLMARRQSEKP</sequence>
<keyword evidence="1" id="KW-1133">Transmembrane helix</keyword>
<dbReference type="PANTHER" id="PTHR30383">
    <property type="entry name" value="THIOESTERASE 1/PROTEASE 1/LYSOPHOSPHOLIPASE L1"/>
    <property type="match status" value="1"/>
</dbReference>
<dbReference type="InterPro" id="IPR036514">
    <property type="entry name" value="SGNH_hydro_sf"/>
</dbReference>
<dbReference type="InterPro" id="IPR051532">
    <property type="entry name" value="Ester_Hydrolysis_Enzymes"/>
</dbReference>
<reference evidence="3 4" key="1">
    <citation type="journal article" date="2016" name="BMC Genomics">
        <title>Combined genomic and structural analyses of a cultured magnetotactic bacterium reveals its niche adaptation to a dynamic environment.</title>
        <authorList>
            <person name="Araujo A.C."/>
            <person name="Morillo V."/>
            <person name="Cypriano J."/>
            <person name="Teixeira L.C."/>
            <person name="Leao P."/>
            <person name="Lyra S."/>
            <person name="Almeida L.G."/>
            <person name="Bazylinski D.A."/>
            <person name="Vasconcellos A.T."/>
            <person name="Abreu F."/>
            <person name="Lins U."/>
        </authorList>
    </citation>
    <scope>NUCLEOTIDE SEQUENCE [LARGE SCALE GENOMIC DNA]</scope>
    <source>
        <strain evidence="3 4">IT-1</strain>
    </source>
</reference>
<dbReference type="Gene3D" id="3.40.50.1110">
    <property type="entry name" value="SGNH hydrolase"/>
    <property type="match status" value="1"/>
</dbReference>
<dbReference type="STRING" id="1434232.MAIT1_00517"/>
<keyword evidence="1" id="KW-0472">Membrane</keyword>
<dbReference type="EMBL" id="LVJN01000021">
    <property type="protein sequence ID" value="OSM00093.1"/>
    <property type="molecule type" value="Genomic_DNA"/>
</dbReference>
<keyword evidence="1" id="KW-0812">Transmembrane</keyword>
<dbReference type="Pfam" id="PF13472">
    <property type="entry name" value="Lipase_GDSL_2"/>
    <property type="match status" value="1"/>
</dbReference>